<feature type="compositionally biased region" description="Basic residues" evidence="5">
    <location>
        <begin position="918"/>
        <end position="933"/>
    </location>
</feature>
<dbReference type="Proteomes" id="UP000583944">
    <property type="component" value="Unassembled WGS sequence"/>
</dbReference>
<keyword evidence="3" id="KW-0433">Leucine-rich repeat</keyword>
<accession>A0A7J6YG45</accession>
<dbReference type="GO" id="GO:0005737">
    <property type="term" value="C:cytoplasm"/>
    <property type="evidence" value="ECO:0007669"/>
    <property type="project" value="UniProtKB-SubCell"/>
</dbReference>
<keyword evidence="6" id="KW-0812">Transmembrane</keyword>
<feature type="chain" id="PRO_5029848593" description="Leucine-rich repeat protein (LRRP)" evidence="7">
    <location>
        <begin position="19"/>
        <end position="1124"/>
    </location>
</feature>
<evidence type="ECO:0000313" key="8">
    <source>
        <dbReference type="EMBL" id="KAF5225721.1"/>
    </source>
</evidence>
<keyword evidence="6" id="KW-1133">Transmembrane helix</keyword>
<evidence type="ECO:0000256" key="1">
    <source>
        <dbReference type="ARBA" id="ARBA00004496"/>
    </source>
</evidence>
<reference evidence="8 9" key="1">
    <citation type="journal article" date="2019" name="Genome Biol. Evol.">
        <title>Nanopore Sequencing Significantly Improves Genome Assembly of the Protozoan Parasite Trypanosoma cruzi.</title>
        <authorList>
            <person name="Diaz-Viraque F."/>
            <person name="Pita S."/>
            <person name="Greif G."/>
            <person name="de Souza R.C.M."/>
            <person name="Iraola G."/>
            <person name="Robello C."/>
        </authorList>
    </citation>
    <scope>NUCLEOTIDE SEQUENCE [LARGE SCALE GENOMIC DNA]</scope>
    <source>
        <strain evidence="8 9">Berenice</strain>
    </source>
</reference>
<dbReference type="PANTHER" id="PTHR22710:SF2">
    <property type="entry name" value="X-RAY RADIATION RESISTANCE-ASSOCIATED PROTEIN 1"/>
    <property type="match status" value="1"/>
</dbReference>
<dbReference type="InterPro" id="IPR032675">
    <property type="entry name" value="LRR_dom_sf"/>
</dbReference>
<feature type="compositionally biased region" description="Basic and acidic residues" evidence="5">
    <location>
        <begin position="1067"/>
        <end position="1084"/>
    </location>
</feature>
<evidence type="ECO:0000256" key="3">
    <source>
        <dbReference type="ARBA" id="ARBA00022614"/>
    </source>
</evidence>
<dbReference type="AlphaFoldDB" id="A0A7J6YG45"/>
<dbReference type="PROSITE" id="PS51450">
    <property type="entry name" value="LRR"/>
    <property type="match status" value="1"/>
</dbReference>
<evidence type="ECO:0000256" key="5">
    <source>
        <dbReference type="SAM" id="MobiDB-lite"/>
    </source>
</evidence>
<protein>
    <recommendedName>
        <fullName evidence="10">Leucine-rich repeat protein (LRRP)</fullName>
    </recommendedName>
</protein>
<proteinExistence type="predicted"/>
<evidence type="ECO:0000256" key="2">
    <source>
        <dbReference type="ARBA" id="ARBA00022490"/>
    </source>
</evidence>
<dbReference type="VEuPathDB" id="TriTrypDB:BCY84_18642"/>
<feature type="region of interest" description="Disordered" evidence="5">
    <location>
        <begin position="766"/>
        <end position="797"/>
    </location>
</feature>
<dbReference type="InterPro" id="IPR001611">
    <property type="entry name" value="Leu-rich_rpt"/>
</dbReference>
<feature type="compositionally biased region" description="Basic and acidic residues" evidence="5">
    <location>
        <begin position="1038"/>
        <end position="1059"/>
    </location>
</feature>
<feature type="region of interest" description="Disordered" evidence="5">
    <location>
        <begin position="54"/>
        <end position="75"/>
    </location>
</feature>
<evidence type="ECO:0000313" key="9">
    <source>
        <dbReference type="Proteomes" id="UP000583944"/>
    </source>
</evidence>
<comment type="subcellular location">
    <subcellularLocation>
        <location evidence="1">Cytoplasm</location>
    </subcellularLocation>
</comment>
<evidence type="ECO:0000256" key="6">
    <source>
        <dbReference type="SAM" id="Phobius"/>
    </source>
</evidence>
<dbReference type="GO" id="GO:0005634">
    <property type="term" value="C:nucleus"/>
    <property type="evidence" value="ECO:0007669"/>
    <property type="project" value="TreeGrafter"/>
</dbReference>
<keyword evidence="2" id="KW-0963">Cytoplasm</keyword>
<keyword evidence="6" id="KW-0472">Membrane</keyword>
<keyword evidence="4" id="KW-0677">Repeat</keyword>
<name>A0A7J6YG45_TRYCR</name>
<dbReference type="InterPro" id="IPR003591">
    <property type="entry name" value="Leu-rich_rpt_typical-subtyp"/>
</dbReference>
<feature type="region of interest" description="Disordered" evidence="5">
    <location>
        <begin position="916"/>
        <end position="1102"/>
    </location>
</feature>
<keyword evidence="7" id="KW-0732">Signal</keyword>
<sequence length="1124" mass="126390">MFLIFCFCFLPLPQPLHCQNWGMLFCFFLCLDSLFFFFILWSLLSSKRRRRRRSPGECVTERRGNLRPMSGAGEGEQRVVAPPLPNLRLQNPAGAYVQGGADARRQRGNVDHNEVAPTIWGAAAAGPKIPRRHYKSAASWQQFSPLDPQMPEECYRYQQHSWDLHASVPVARVQNVEFPFSSRFPDRTGNSLLSSVASSSKCRLSPIGTMNGKSDEFVPVGGVVPQDTTSRRARVKTSEDLLFRQSGRHVPLPEARVVHPQGFRILKSRSAVERSLRSYFRLPPAPSLRLIQERLRTQRQLLAVETTEDEEEARFFSNVMEAPLRQSHVLLDGYLLLCASGQPEPEAVEEVTLQHTHLVGVIEDDLTHFQNLRFLDVSENELLLEHLLFLTGLEVLHLPYNKIDSLAGVARVVMEQRLQSTNSSNAYLNRGGVRGSGVRGSGVGAMDSAVHGSRSIRSAAAYYAQEKKKTTIDSNDGVRCPTPIMREQDVKSNFHAAENTGYYSPHQKTAGLPCQPSECSMHDVLLPKLHALNLSFNKIPSSDILHLAYFPFLEKLDLSGNNLRVLPEDLADLTGVTHFALERNHFRDGNTVFAALSTMPALIEVNLNHNELRHVPPLSVKNGRGLCFPSIEVIGLGYNRFRGVRDVVALTELVRTLQRVMLAGNPIARKSKERGAAHSVFAQAVMNLYWEQAGLQTLNKGEFSTMNRFSNDVPFEDTSMLHTRQQCKSETDNEKEMTRSEYHGLGSLISSWQRSRVTSGSKVSSRCQTENFESEGDAAHLSGSVSDRPYTPFISPSAGDGSTINNLFWYGDAEPPASRGTATLGRDGTLPELPTPLLLRFVELIFEDTVMKKQKPGYFCSKWRQTTMESENQRRMTADGGHLSRLVHPKTGLVTLPNYNEFMDIYRLLEDPPLSRPGLRRRRYATSRGRRRRQMADIAVPKEAADDTKEEEMEKKSEEEREEVLTPKPVDMQSSGTEGEYEMDESSSERSVSPQDVVFMTGVPLQGERASGPKKWGKIKPKKVVVQEFPVEDSCGGSKEKETPLPDPTEHANKREVKGQRGQQRRKQSEHSHERFPRDRKEQKFSSAVAEPPSTNVRILMNELRRMLRRPLPSLPSVSTKKGK</sequence>
<feature type="signal peptide" evidence="7">
    <location>
        <begin position="1"/>
        <end position="18"/>
    </location>
</feature>
<dbReference type="SUPFAM" id="SSF52058">
    <property type="entry name" value="L domain-like"/>
    <property type="match status" value="1"/>
</dbReference>
<dbReference type="SMART" id="SM00369">
    <property type="entry name" value="LRR_TYP"/>
    <property type="match status" value="4"/>
</dbReference>
<dbReference type="EMBL" id="JABDHM010000005">
    <property type="protein sequence ID" value="KAF5225721.1"/>
    <property type="molecule type" value="Genomic_DNA"/>
</dbReference>
<gene>
    <name evidence="8" type="ORF">ECC02_001037</name>
</gene>
<dbReference type="Pfam" id="PF00560">
    <property type="entry name" value="LRR_1"/>
    <property type="match status" value="1"/>
</dbReference>
<dbReference type="Gene3D" id="3.80.10.10">
    <property type="entry name" value="Ribonuclease Inhibitor"/>
    <property type="match status" value="3"/>
</dbReference>
<organism evidence="8 9">
    <name type="scientific">Trypanosoma cruzi</name>
    <dbReference type="NCBI Taxonomy" id="5693"/>
    <lineage>
        <taxon>Eukaryota</taxon>
        <taxon>Discoba</taxon>
        <taxon>Euglenozoa</taxon>
        <taxon>Kinetoplastea</taxon>
        <taxon>Metakinetoplastina</taxon>
        <taxon>Trypanosomatida</taxon>
        <taxon>Trypanosomatidae</taxon>
        <taxon>Trypanosoma</taxon>
        <taxon>Schizotrypanum</taxon>
    </lineage>
</organism>
<feature type="compositionally biased region" description="Basic and acidic residues" evidence="5">
    <location>
        <begin position="943"/>
        <end position="965"/>
    </location>
</feature>
<evidence type="ECO:0000256" key="7">
    <source>
        <dbReference type="SAM" id="SignalP"/>
    </source>
</evidence>
<comment type="caution">
    <text evidence="8">The sequence shown here is derived from an EMBL/GenBank/DDBJ whole genome shotgun (WGS) entry which is preliminary data.</text>
</comment>
<dbReference type="PANTHER" id="PTHR22710">
    <property type="entry name" value="X-RAY RADIATION RESISTANCE ASSOCIATED PROTEIN 1 XRRA1"/>
    <property type="match status" value="1"/>
</dbReference>
<evidence type="ECO:0000256" key="4">
    <source>
        <dbReference type="ARBA" id="ARBA00022737"/>
    </source>
</evidence>
<dbReference type="VEuPathDB" id="TriTrypDB:ECC02_001037"/>
<evidence type="ECO:0008006" key="10">
    <source>
        <dbReference type="Google" id="ProtNLM"/>
    </source>
</evidence>
<feature type="transmembrane region" description="Helical" evidence="6">
    <location>
        <begin position="25"/>
        <end position="44"/>
    </location>
</feature>